<keyword evidence="1" id="KW-0732">Signal</keyword>
<comment type="caution">
    <text evidence="2">The sequence shown here is derived from an EMBL/GenBank/DDBJ whole genome shotgun (WGS) entry which is preliminary data.</text>
</comment>
<dbReference type="RefSeq" id="WP_106672828.1">
    <property type="nucleotide sequence ID" value="NZ_BMFE01000004.1"/>
</dbReference>
<protein>
    <recommendedName>
        <fullName evidence="4">Sel1 repeat family protein</fullName>
    </recommendedName>
</protein>
<evidence type="ECO:0008006" key="4">
    <source>
        <dbReference type="Google" id="ProtNLM"/>
    </source>
</evidence>
<dbReference type="PANTHER" id="PTHR11102:SF160">
    <property type="entry name" value="ERAD-ASSOCIATED E3 UBIQUITIN-PROTEIN LIGASE COMPONENT HRD3"/>
    <property type="match status" value="1"/>
</dbReference>
<reference evidence="2 3" key="1">
    <citation type="submission" date="2018-03" db="EMBL/GenBank/DDBJ databases">
        <title>Marinobacter brunus sp. nov., a marine bacterium of Gamma-proteobacteria isolated from the surface seawater of the South China Sea.</title>
        <authorList>
            <person name="Cheng H."/>
            <person name="Wu Y.-H."/>
            <person name="Xamxidin M."/>
            <person name="Xu X.-W."/>
        </authorList>
    </citation>
    <scope>NUCLEOTIDE SEQUENCE [LARGE SCALE GENOMIC DNA]</scope>
    <source>
        <strain evidence="2 3">JCM 30472</strain>
    </source>
</reference>
<dbReference type="SUPFAM" id="SSF81901">
    <property type="entry name" value="HCP-like"/>
    <property type="match status" value="1"/>
</dbReference>
<name>A0A2T1KBU7_9GAMM</name>
<dbReference type="Gene3D" id="1.25.40.10">
    <property type="entry name" value="Tetratricopeptide repeat domain"/>
    <property type="match status" value="1"/>
</dbReference>
<dbReference type="PANTHER" id="PTHR11102">
    <property type="entry name" value="SEL-1-LIKE PROTEIN"/>
    <property type="match status" value="1"/>
</dbReference>
<dbReference type="InterPro" id="IPR050767">
    <property type="entry name" value="Sel1_AlgK"/>
</dbReference>
<gene>
    <name evidence="2" type="ORF">C7H08_13890</name>
</gene>
<proteinExistence type="predicted"/>
<evidence type="ECO:0000256" key="1">
    <source>
        <dbReference type="SAM" id="SignalP"/>
    </source>
</evidence>
<keyword evidence="3" id="KW-1185">Reference proteome</keyword>
<evidence type="ECO:0000313" key="2">
    <source>
        <dbReference type="EMBL" id="PSF07530.1"/>
    </source>
</evidence>
<evidence type="ECO:0000313" key="3">
    <source>
        <dbReference type="Proteomes" id="UP000238385"/>
    </source>
</evidence>
<accession>A0A2T1KBU7</accession>
<sequence length="330" mass="37309">MFRHVALSLVVFLVWPLSAQGETDRERADALFQQGYTLYQQHSASSALARFKEAAELGHTEAAYYAGNIIRQDYTYITMESEQYYRQAAEGGDVYAMLRLAQEDSVCGTLRECDYDREAWLERALETAIPMAEAGDTEAMMALSSAYAIKGDRSVDFEYVERAAEKGHAFAQYWMAMMLIQQERGFYWTKAGRRKDALQWLRASAEQGFPKAMHKLAIEYAKDNRTLEANVWVDRMGKTDYFEALFEYGLVLVAGPDGAKGRIQYPEAKPVEGLAVLLALHRETDNSSVKFGIEQLLTDLEPETISEAKVKSAELLVDTPILHYLPKFGI</sequence>
<dbReference type="InterPro" id="IPR011990">
    <property type="entry name" value="TPR-like_helical_dom_sf"/>
</dbReference>
<dbReference type="EMBL" id="PXNN01000016">
    <property type="protein sequence ID" value="PSF07530.1"/>
    <property type="molecule type" value="Genomic_DNA"/>
</dbReference>
<dbReference type="AlphaFoldDB" id="A0A2T1KBU7"/>
<dbReference type="OrthoDB" id="6171716at2"/>
<dbReference type="Proteomes" id="UP000238385">
    <property type="component" value="Unassembled WGS sequence"/>
</dbReference>
<feature type="chain" id="PRO_5015734547" description="Sel1 repeat family protein" evidence="1">
    <location>
        <begin position="20"/>
        <end position="330"/>
    </location>
</feature>
<feature type="signal peptide" evidence="1">
    <location>
        <begin position="1"/>
        <end position="19"/>
    </location>
</feature>
<organism evidence="2 3">
    <name type="scientific">Marinobacter halophilus</name>
    <dbReference type="NCBI Taxonomy" id="1323740"/>
    <lineage>
        <taxon>Bacteria</taxon>
        <taxon>Pseudomonadati</taxon>
        <taxon>Pseudomonadota</taxon>
        <taxon>Gammaproteobacteria</taxon>
        <taxon>Pseudomonadales</taxon>
        <taxon>Marinobacteraceae</taxon>
        <taxon>Marinobacter</taxon>
    </lineage>
</organism>